<gene>
    <name evidence="10" type="ORF">ACFSHS_07655</name>
</gene>
<dbReference type="Gene3D" id="3.40.50.150">
    <property type="entry name" value="Vaccinia Virus protein VP39"/>
    <property type="match status" value="1"/>
</dbReference>
<dbReference type="PANTHER" id="PTHR43675">
    <property type="entry name" value="ARSENITE METHYLTRANSFERASE"/>
    <property type="match status" value="1"/>
</dbReference>
<keyword evidence="1" id="KW-0808">Transferase</keyword>
<dbReference type="Proteomes" id="UP001597402">
    <property type="component" value="Unassembled WGS sequence"/>
</dbReference>
<dbReference type="GO" id="GO:0032259">
    <property type="term" value="P:methylation"/>
    <property type="evidence" value="ECO:0007669"/>
    <property type="project" value="UniProtKB-KW"/>
</dbReference>
<dbReference type="EMBL" id="JBHUHP010000008">
    <property type="protein sequence ID" value="MFD2091450.1"/>
    <property type="molecule type" value="Genomic_DNA"/>
</dbReference>
<evidence type="ECO:0000256" key="6">
    <source>
        <dbReference type="ARBA" id="ARBA00047941"/>
    </source>
</evidence>
<comment type="catalytic activity">
    <reaction evidence="6">
        <text>arsenic triglutathione + [thioredoxin]-dithiol + S-adenosyl-L-methionine + 2 H2O = methylarsonous acid + [thioredoxin]-disulfide + 3 glutathione + S-adenosyl-L-homocysteine + H(+)</text>
        <dbReference type="Rhea" id="RHEA:69460"/>
        <dbReference type="Rhea" id="RHEA-COMP:10698"/>
        <dbReference type="Rhea" id="RHEA-COMP:10700"/>
        <dbReference type="ChEBI" id="CHEBI:15377"/>
        <dbReference type="ChEBI" id="CHEBI:15378"/>
        <dbReference type="ChEBI" id="CHEBI:17826"/>
        <dbReference type="ChEBI" id="CHEBI:29950"/>
        <dbReference type="ChEBI" id="CHEBI:50058"/>
        <dbReference type="ChEBI" id="CHEBI:57856"/>
        <dbReference type="ChEBI" id="CHEBI:57925"/>
        <dbReference type="ChEBI" id="CHEBI:59789"/>
        <dbReference type="ChEBI" id="CHEBI:183640"/>
        <dbReference type="EC" id="2.1.1.137"/>
    </reaction>
</comment>
<comment type="catalytic activity">
    <reaction evidence="8">
        <text>arsenic triglutathione + 3 [thioredoxin]-dithiol + 3 S-adenosyl-L-methionine = trimethylarsine + 3 [thioredoxin]-disulfide + 3 glutathione + 3 S-adenosyl-L-homocysteine + 3 H(+)</text>
        <dbReference type="Rhea" id="RHEA:69432"/>
        <dbReference type="Rhea" id="RHEA-COMP:10698"/>
        <dbReference type="Rhea" id="RHEA-COMP:10700"/>
        <dbReference type="ChEBI" id="CHEBI:15378"/>
        <dbReference type="ChEBI" id="CHEBI:27130"/>
        <dbReference type="ChEBI" id="CHEBI:29950"/>
        <dbReference type="ChEBI" id="CHEBI:50058"/>
        <dbReference type="ChEBI" id="CHEBI:57856"/>
        <dbReference type="ChEBI" id="CHEBI:57925"/>
        <dbReference type="ChEBI" id="CHEBI:59789"/>
        <dbReference type="ChEBI" id="CHEBI:183640"/>
        <dbReference type="EC" id="2.1.1.137"/>
    </reaction>
</comment>
<comment type="caution">
    <text evidence="10">The sequence shown here is derived from an EMBL/GenBank/DDBJ whole genome shotgun (WGS) entry which is preliminary data.</text>
</comment>
<dbReference type="RefSeq" id="WP_376873747.1">
    <property type="nucleotide sequence ID" value="NZ_JBHUHP010000008.1"/>
</dbReference>
<dbReference type="EC" id="2.1.1.137" evidence="4"/>
<evidence type="ECO:0000313" key="11">
    <source>
        <dbReference type="Proteomes" id="UP001597402"/>
    </source>
</evidence>
<evidence type="ECO:0000256" key="7">
    <source>
        <dbReference type="ARBA" id="ARBA00047943"/>
    </source>
</evidence>
<dbReference type="InterPro" id="IPR026669">
    <property type="entry name" value="Arsenite_MeTrfase-like"/>
</dbReference>
<reference evidence="11" key="1">
    <citation type="journal article" date="2019" name="Int. J. Syst. Evol. Microbiol.">
        <title>The Global Catalogue of Microorganisms (GCM) 10K type strain sequencing project: providing services to taxonomists for standard genome sequencing and annotation.</title>
        <authorList>
            <consortium name="The Broad Institute Genomics Platform"/>
            <consortium name="The Broad Institute Genome Sequencing Center for Infectious Disease"/>
            <person name="Wu L."/>
            <person name="Ma J."/>
        </authorList>
    </citation>
    <scope>NUCLEOTIDE SEQUENCE [LARGE SCALE GENOMIC DNA]</scope>
    <source>
        <strain evidence="11">JCM 3338</strain>
    </source>
</reference>
<keyword evidence="2" id="KW-0949">S-adenosyl-L-methionine</keyword>
<dbReference type="CDD" id="cd02440">
    <property type="entry name" value="AdoMet_MTases"/>
    <property type="match status" value="1"/>
</dbReference>
<keyword evidence="10" id="KW-0489">Methyltransferase</keyword>
<organism evidence="10 11">
    <name type="scientific">Blastococcus deserti</name>
    <dbReference type="NCBI Taxonomy" id="2259033"/>
    <lineage>
        <taxon>Bacteria</taxon>
        <taxon>Bacillati</taxon>
        <taxon>Actinomycetota</taxon>
        <taxon>Actinomycetes</taxon>
        <taxon>Geodermatophilales</taxon>
        <taxon>Geodermatophilaceae</taxon>
        <taxon>Blastococcus</taxon>
    </lineage>
</organism>
<dbReference type="PANTHER" id="PTHR43675:SF8">
    <property type="entry name" value="ARSENITE METHYLTRANSFERASE"/>
    <property type="match status" value="1"/>
</dbReference>
<sequence>MSTTSDVLVDAVALRDQVREKYRAVATDPAGHFHFHTGRDLARRLGYDPDAVSGLPDRAVESFAGVANPFLLRRPAPGERVVDVGSGAGFDSFLAAQQVGPDGHVIGVDMTPEMLDKARTTAAELRLENVEFRAGLAEALPVDDGWADVVISNGVINLCADKRAVLTEICRVLKPGGWLQFADIANGRPVPEGALRDIDLWTGWIAGGLPRAGWQKILTDVGFAHVVIGEPVDTFGGAAGETKARAYEVYGYPFLARKPL</sequence>
<evidence type="ECO:0000259" key="9">
    <source>
        <dbReference type="Pfam" id="PF13847"/>
    </source>
</evidence>
<protein>
    <recommendedName>
        <fullName evidence="5">Arsenite methyltransferase</fullName>
        <ecNumber evidence="4">2.1.1.137</ecNumber>
    </recommendedName>
</protein>
<keyword evidence="11" id="KW-1185">Reference proteome</keyword>
<comment type="similarity">
    <text evidence="3">Belongs to the methyltransferase superfamily. Arsenite methyltransferase family.</text>
</comment>
<evidence type="ECO:0000256" key="2">
    <source>
        <dbReference type="ARBA" id="ARBA00022691"/>
    </source>
</evidence>
<name>A0ABW4XA86_9ACTN</name>
<evidence type="ECO:0000313" key="10">
    <source>
        <dbReference type="EMBL" id="MFD2091450.1"/>
    </source>
</evidence>
<proteinExistence type="inferred from homology"/>
<dbReference type="GO" id="GO:0008168">
    <property type="term" value="F:methyltransferase activity"/>
    <property type="evidence" value="ECO:0007669"/>
    <property type="project" value="UniProtKB-KW"/>
</dbReference>
<accession>A0ABW4XA86</accession>
<dbReference type="InterPro" id="IPR025714">
    <property type="entry name" value="Methyltranfer_dom"/>
</dbReference>
<feature type="domain" description="Methyltransferase" evidence="9">
    <location>
        <begin position="77"/>
        <end position="190"/>
    </location>
</feature>
<dbReference type="InterPro" id="IPR029063">
    <property type="entry name" value="SAM-dependent_MTases_sf"/>
</dbReference>
<evidence type="ECO:0000256" key="3">
    <source>
        <dbReference type="ARBA" id="ARBA00034487"/>
    </source>
</evidence>
<evidence type="ECO:0000256" key="1">
    <source>
        <dbReference type="ARBA" id="ARBA00022679"/>
    </source>
</evidence>
<evidence type="ECO:0000256" key="4">
    <source>
        <dbReference type="ARBA" id="ARBA00034521"/>
    </source>
</evidence>
<comment type="catalytic activity">
    <reaction evidence="7">
        <text>arsenic triglutathione + 2 [thioredoxin]-dithiol + 2 S-adenosyl-L-methionine + H2O = dimethylarsinous acid + 2 [thioredoxin]-disulfide + 3 glutathione + 2 S-adenosyl-L-homocysteine + 2 H(+)</text>
        <dbReference type="Rhea" id="RHEA:69464"/>
        <dbReference type="Rhea" id="RHEA-COMP:10698"/>
        <dbReference type="Rhea" id="RHEA-COMP:10700"/>
        <dbReference type="ChEBI" id="CHEBI:15377"/>
        <dbReference type="ChEBI" id="CHEBI:15378"/>
        <dbReference type="ChEBI" id="CHEBI:23808"/>
        <dbReference type="ChEBI" id="CHEBI:29950"/>
        <dbReference type="ChEBI" id="CHEBI:50058"/>
        <dbReference type="ChEBI" id="CHEBI:57856"/>
        <dbReference type="ChEBI" id="CHEBI:57925"/>
        <dbReference type="ChEBI" id="CHEBI:59789"/>
        <dbReference type="ChEBI" id="CHEBI:183640"/>
        <dbReference type="EC" id="2.1.1.137"/>
    </reaction>
</comment>
<dbReference type="SUPFAM" id="SSF53335">
    <property type="entry name" value="S-adenosyl-L-methionine-dependent methyltransferases"/>
    <property type="match status" value="1"/>
</dbReference>
<evidence type="ECO:0000256" key="5">
    <source>
        <dbReference type="ARBA" id="ARBA00034545"/>
    </source>
</evidence>
<dbReference type="Pfam" id="PF13847">
    <property type="entry name" value="Methyltransf_31"/>
    <property type="match status" value="1"/>
</dbReference>
<evidence type="ECO:0000256" key="8">
    <source>
        <dbReference type="ARBA" id="ARBA00048428"/>
    </source>
</evidence>